<keyword evidence="1" id="KW-0812">Transmembrane</keyword>
<feature type="transmembrane region" description="Helical" evidence="1">
    <location>
        <begin position="279"/>
        <end position="298"/>
    </location>
</feature>
<keyword evidence="1" id="KW-0472">Membrane</keyword>
<dbReference type="InterPro" id="IPR022227">
    <property type="entry name" value="DUF3754"/>
</dbReference>
<name>A0A951U7W1_9CYAN</name>
<dbReference type="PANTHER" id="PTHR33645">
    <property type="entry name" value="AMINOPEPTIDASE (DUF3754)"/>
    <property type="match status" value="1"/>
</dbReference>
<comment type="caution">
    <text evidence="2">The sequence shown here is derived from an EMBL/GenBank/DDBJ whole genome shotgun (WGS) entry which is preliminary data.</text>
</comment>
<proteinExistence type="predicted"/>
<reference evidence="2" key="2">
    <citation type="journal article" date="2022" name="Microbiol. Resour. Announc.">
        <title>Metagenome Sequencing to Explore Phylogenomics of Terrestrial Cyanobacteria.</title>
        <authorList>
            <person name="Ward R.D."/>
            <person name="Stajich J.E."/>
            <person name="Johansen J.R."/>
            <person name="Huntemann M."/>
            <person name="Clum A."/>
            <person name="Foster B."/>
            <person name="Foster B."/>
            <person name="Roux S."/>
            <person name="Palaniappan K."/>
            <person name="Varghese N."/>
            <person name="Mukherjee S."/>
            <person name="Reddy T.B.K."/>
            <person name="Daum C."/>
            <person name="Copeland A."/>
            <person name="Chen I.A."/>
            <person name="Ivanova N.N."/>
            <person name="Kyrpides N.C."/>
            <person name="Shapiro N."/>
            <person name="Eloe-Fadrosh E.A."/>
            <person name="Pietrasiak N."/>
        </authorList>
    </citation>
    <scope>NUCLEOTIDE SEQUENCE</scope>
    <source>
        <strain evidence="2">CPER-KK1</strain>
    </source>
</reference>
<dbReference type="AlphaFoldDB" id="A0A951U7W1"/>
<evidence type="ECO:0000313" key="2">
    <source>
        <dbReference type="EMBL" id="MBW4543147.1"/>
    </source>
</evidence>
<organism evidence="2 3">
    <name type="scientific">Symplocastrum torsivum CPER-KK1</name>
    <dbReference type="NCBI Taxonomy" id="450513"/>
    <lineage>
        <taxon>Bacteria</taxon>
        <taxon>Bacillati</taxon>
        <taxon>Cyanobacteriota</taxon>
        <taxon>Cyanophyceae</taxon>
        <taxon>Oscillatoriophycideae</taxon>
        <taxon>Oscillatoriales</taxon>
        <taxon>Microcoleaceae</taxon>
        <taxon>Symplocastrum</taxon>
    </lineage>
</organism>
<gene>
    <name evidence="2" type="ORF">KME25_01670</name>
</gene>
<sequence length="449" mass="52035">MAVSENREAYIPYRRTDIIDLCLKDGQLNPADTETFKDFCQILSAFYHFRFHKTLEIIKDNYVIFNPNADVQPLNEPSLDQYDEMEAKVVAAFKHILERANYIPLPESIMQHALGKKSLINLRTQVDFNDFDDVLYYYRGDTDKTIKVKKFFFWKEEKTIDIFERIVLLIKFKGAGYFRAKKPNKNNLEELKFTPGKMYVYFYKNIPKHDVDLLFPNIETSMTWKDRLLFGIPAIGAAVPLILKALPNILLLIAAILLVFNAPSLVNLLNVEQDKLRNVMPILVATLSLAMALGGFAFKQYSNYKSKRIKFQKDITDTLFFKNLANNASVFQMLIDIAEEEECKEIILVYYHLLTSPKLLNPEQLDSRIETWMEEKLGTKINFDIHGPLDNLQDIRGRVFADVKDADAPEVPLLSYDNQGYCHVLPLKDARVVIDWVWDNAFRYNGTPL</sequence>
<dbReference type="EMBL" id="JAHHIF010000002">
    <property type="protein sequence ID" value="MBW4543147.1"/>
    <property type="molecule type" value="Genomic_DNA"/>
</dbReference>
<feature type="transmembrane region" description="Helical" evidence="1">
    <location>
        <begin position="228"/>
        <end position="259"/>
    </location>
</feature>
<protein>
    <submittedName>
        <fullName evidence="2">DUF3754 domain-containing protein</fullName>
    </submittedName>
</protein>
<evidence type="ECO:0000256" key="1">
    <source>
        <dbReference type="SAM" id="Phobius"/>
    </source>
</evidence>
<reference evidence="2" key="1">
    <citation type="submission" date="2021-05" db="EMBL/GenBank/DDBJ databases">
        <authorList>
            <person name="Pietrasiak N."/>
            <person name="Ward R."/>
            <person name="Stajich J.E."/>
            <person name="Kurbessoian T."/>
        </authorList>
    </citation>
    <scope>NUCLEOTIDE SEQUENCE</scope>
    <source>
        <strain evidence="2">CPER-KK1</strain>
    </source>
</reference>
<keyword evidence="1" id="KW-1133">Transmembrane helix</keyword>
<dbReference type="Proteomes" id="UP000753908">
    <property type="component" value="Unassembled WGS sequence"/>
</dbReference>
<accession>A0A951U7W1</accession>
<dbReference type="Pfam" id="PF12576">
    <property type="entry name" value="DUF3754"/>
    <property type="match status" value="1"/>
</dbReference>
<evidence type="ECO:0000313" key="3">
    <source>
        <dbReference type="Proteomes" id="UP000753908"/>
    </source>
</evidence>
<dbReference type="PANTHER" id="PTHR33645:SF11">
    <property type="entry name" value="AMINOPEPTIDASE (DUF3754)"/>
    <property type="match status" value="1"/>
</dbReference>